<dbReference type="Gene3D" id="3.30.450.40">
    <property type="match status" value="2"/>
</dbReference>
<evidence type="ECO:0000256" key="7">
    <source>
        <dbReference type="ARBA" id="ARBA00022741"/>
    </source>
</evidence>
<dbReference type="Pfam" id="PF00072">
    <property type="entry name" value="Response_reg"/>
    <property type="match status" value="1"/>
</dbReference>
<feature type="domain" description="PAC" evidence="20">
    <location>
        <begin position="637"/>
        <end position="688"/>
    </location>
</feature>
<organism evidence="21 22">
    <name type="scientific">Candidatus Chloroploca asiatica</name>
    <dbReference type="NCBI Taxonomy" id="1506545"/>
    <lineage>
        <taxon>Bacteria</taxon>
        <taxon>Bacillati</taxon>
        <taxon>Chloroflexota</taxon>
        <taxon>Chloroflexia</taxon>
        <taxon>Chloroflexales</taxon>
        <taxon>Chloroflexineae</taxon>
        <taxon>Oscillochloridaceae</taxon>
        <taxon>Candidatus Chloroploca</taxon>
    </lineage>
</organism>
<dbReference type="InterPro" id="IPR003018">
    <property type="entry name" value="GAF"/>
</dbReference>
<feature type="domain" description="PAS" evidence="19">
    <location>
        <begin position="816"/>
        <end position="889"/>
    </location>
</feature>
<dbReference type="Pfam" id="PF08447">
    <property type="entry name" value="PAS_3"/>
    <property type="match status" value="4"/>
</dbReference>
<evidence type="ECO:0000256" key="12">
    <source>
        <dbReference type="ARBA" id="ARBA00023306"/>
    </source>
</evidence>
<dbReference type="SMART" id="SM00448">
    <property type="entry name" value="REC"/>
    <property type="match status" value="1"/>
</dbReference>
<evidence type="ECO:0000256" key="4">
    <source>
        <dbReference type="ARBA" id="ARBA00012438"/>
    </source>
</evidence>
<comment type="caution">
    <text evidence="21">The sequence shown here is derived from an EMBL/GenBank/DDBJ whole genome shotgun (WGS) entry which is preliminary data.</text>
</comment>
<evidence type="ECO:0000256" key="9">
    <source>
        <dbReference type="ARBA" id="ARBA00022840"/>
    </source>
</evidence>
<feature type="domain" description="Histidine kinase" evidence="17">
    <location>
        <begin position="1280"/>
        <end position="1501"/>
    </location>
</feature>
<dbReference type="SMART" id="SM00065">
    <property type="entry name" value="GAF"/>
    <property type="match status" value="2"/>
</dbReference>
<feature type="domain" description="PAC" evidence="20">
    <location>
        <begin position="92"/>
        <end position="144"/>
    </location>
</feature>
<accession>A0A2H3L4A8</accession>
<evidence type="ECO:0000256" key="6">
    <source>
        <dbReference type="ARBA" id="ARBA00022679"/>
    </source>
</evidence>
<dbReference type="PANTHER" id="PTHR43304:SF1">
    <property type="entry name" value="PAC DOMAIN-CONTAINING PROTEIN"/>
    <property type="match status" value="1"/>
</dbReference>
<dbReference type="Proteomes" id="UP000220922">
    <property type="component" value="Unassembled WGS sequence"/>
</dbReference>
<dbReference type="PROSITE" id="PS50110">
    <property type="entry name" value="RESPONSE_REGULATORY"/>
    <property type="match status" value="1"/>
</dbReference>
<keyword evidence="22" id="KW-1185">Reference proteome</keyword>
<evidence type="ECO:0000256" key="10">
    <source>
        <dbReference type="ARBA" id="ARBA00023012"/>
    </source>
</evidence>
<evidence type="ECO:0000256" key="8">
    <source>
        <dbReference type="ARBA" id="ARBA00022777"/>
    </source>
</evidence>
<evidence type="ECO:0000256" key="1">
    <source>
        <dbReference type="ARBA" id="ARBA00000085"/>
    </source>
</evidence>
<dbReference type="InterPro" id="IPR003661">
    <property type="entry name" value="HisK_dim/P_dom"/>
</dbReference>
<name>A0A2H3L4A8_9CHLR</name>
<dbReference type="SMART" id="SM00091">
    <property type="entry name" value="PAS"/>
    <property type="match status" value="7"/>
</dbReference>
<gene>
    <name evidence="21" type="ORF">A9Q02_00110</name>
</gene>
<dbReference type="PROSITE" id="PS50112">
    <property type="entry name" value="PAS"/>
    <property type="match status" value="5"/>
</dbReference>
<evidence type="ECO:0000256" key="3">
    <source>
        <dbReference type="ARBA" id="ARBA00006402"/>
    </source>
</evidence>
<dbReference type="GO" id="GO:0016020">
    <property type="term" value="C:membrane"/>
    <property type="evidence" value="ECO:0007669"/>
    <property type="project" value="UniProtKB-SubCell"/>
</dbReference>
<dbReference type="SUPFAM" id="SSF55781">
    <property type="entry name" value="GAF domain-like"/>
    <property type="match status" value="2"/>
</dbReference>
<evidence type="ECO:0000256" key="16">
    <source>
        <dbReference type="SAM" id="MobiDB-lite"/>
    </source>
</evidence>
<dbReference type="GO" id="GO:0005524">
    <property type="term" value="F:ATP binding"/>
    <property type="evidence" value="ECO:0007669"/>
    <property type="project" value="UniProtKB-KW"/>
</dbReference>
<dbReference type="InterPro" id="IPR003594">
    <property type="entry name" value="HATPase_dom"/>
</dbReference>
<dbReference type="Pfam" id="PF08448">
    <property type="entry name" value="PAS_4"/>
    <property type="match status" value="1"/>
</dbReference>
<evidence type="ECO:0000256" key="15">
    <source>
        <dbReference type="SAM" id="Coils"/>
    </source>
</evidence>
<feature type="modified residue" description="4-aspartylphosphate" evidence="14">
    <location>
        <position position="1583"/>
    </location>
</feature>
<evidence type="ECO:0000256" key="5">
    <source>
        <dbReference type="ARBA" id="ARBA00022553"/>
    </source>
</evidence>
<dbReference type="PANTHER" id="PTHR43304">
    <property type="entry name" value="PHYTOCHROME-LIKE PROTEIN CPH1"/>
    <property type="match status" value="1"/>
</dbReference>
<dbReference type="InterPro" id="IPR035965">
    <property type="entry name" value="PAS-like_dom_sf"/>
</dbReference>
<dbReference type="Gene3D" id="3.30.450.20">
    <property type="entry name" value="PAS domain"/>
    <property type="match status" value="7"/>
</dbReference>
<dbReference type="SUPFAM" id="SSF55785">
    <property type="entry name" value="PYP-like sensor domain (PAS domain)"/>
    <property type="match status" value="7"/>
</dbReference>
<dbReference type="GO" id="GO:0000155">
    <property type="term" value="F:phosphorelay sensor kinase activity"/>
    <property type="evidence" value="ECO:0007669"/>
    <property type="project" value="InterPro"/>
</dbReference>
<dbReference type="Pfam" id="PF01590">
    <property type="entry name" value="GAF"/>
    <property type="match status" value="1"/>
</dbReference>
<feature type="domain" description="PAC" evidence="20">
    <location>
        <begin position="763"/>
        <end position="815"/>
    </location>
</feature>
<dbReference type="PRINTS" id="PR00344">
    <property type="entry name" value="BCTRLSENSOR"/>
</dbReference>
<evidence type="ECO:0000313" key="22">
    <source>
        <dbReference type="Proteomes" id="UP000220922"/>
    </source>
</evidence>
<dbReference type="RefSeq" id="WP_172450693.1">
    <property type="nucleotide sequence ID" value="NZ_LYXE01000063.1"/>
</dbReference>
<dbReference type="EMBL" id="LYXE01000063">
    <property type="protein sequence ID" value="PDV99664.1"/>
    <property type="molecule type" value="Genomic_DNA"/>
</dbReference>
<comment type="catalytic activity">
    <reaction evidence="1">
        <text>ATP + protein L-histidine = ADP + protein N-phospho-L-histidine.</text>
        <dbReference type="EC" id="2.7.13.3"/>
    </reaction>
</comment>
<dbReference type="Gene3D" id="3.30.565.10">
    <property type="entry name" value="Histidine kinase-like ATPase, C-terminal domain"/>
    <property type="match status" value="1"/>
</dbReference>
<dbReference type="CDD" id="cd00082">
    <property type="entry name" value="HisKA"/>
    <property type="match status" value="1"/>
</dbReference>
<dbReference type="SUPFAM" id="SSF55874">
    <property type="entry name" value="ATPase domain of HSP90 chaperone/DNA topoisomerase II/histidine kinase"/>
    <property type="match status" value="1"/>
</dbReference>
<keyword evidence="11" id="KW-0472">Membrane</keyword>
<protein>
    <recommendedName>
        <fullName evidence="13">Circadian input-output histidine kinase CikA</fullName>
        <ecNumber evidence="4">2.7.13.3</ecNumber>
    </recommendedName>
</protein>
<dbReference type="Pfam" id="PF02518">
    <property type="entry name" value="HATPase_c"/>
    <property type="match status" value="1"/>
</dbReference>
<dbReference type="PROSITE" id="PS50113">
    <property type="entry name" value="PAC"/>
    <property type="match status" value="7"/>
</dbReference>
<evidence type="ECO:0000259" key="18">
    <source>
        <dbReference type="PROSITE" id="PS50110"/>
    </source>
</evidence>
<dbReference type="Gene3D" id="3.40.50.2300">
    <property type="match status" value="1"/>
</dbReference>
<dbReference type="CDD" id="cd17546">
    <property type="entry name" value="REC_hyHK_CKI1_RcsC-like"/>
    <property type="match status" value="1"/>
</dbReference>
<dbReference type="InterPro" id="IPR013655">
    <property type="entry name" value="PAS_fold_3"/>
</dbReference>
<dbReference type="SMART" id="SM00086">
    <property type="entry name" value="PAC"/>
    <property type="match status" value="7"/>
</dbReference>
<sequence>MSTTMTQSELESELARARAQVVELETVIEALDVSLCFWMPDTTLTFANGKYKKIFGVQGEARGQKWINFLPEDARASTAAFYAEVTANPRTVSYEHPVTVEDGRVREYHWIDTPIQDEHDKTTRFLSVGIDITERKQAEKLTAAQRDLAQLIAQELPAADAWAACLQAAIVVSGLDCGGLYLFNANNRAFELVYHQGLSDDFVRAVAHFGEDSSGSQLMLRGTMISFTEAELHTRSYYQAEGLRSLAVIPIQHRGQVLGCLNIASHVQVFIPEQTHHILETIAAEIANVLIHQQTQADLERRHAQLQQTLFAAHMGTWRYDVPGRRMSWSPEAAQIIGTEQSEEDFSTIIEYFHPEDRDRAANALQESLTQKSIPKIEYRMFTASGDLRWVTNYAKFEYDQEGNPLAISGLIQDITERKRVEEARRESDERYHLLFHHMAQGVVFQQADGQIIHANPSAERILGLTLDQMQGRKSIDPHWHAIQEDGSAFSGEEHPAMVSLHTGKPVHNVVMGVYNPQLESYRWININAVPRFFTGGEKPYQVFTTFEDITERKQAEDKLRLAEQRYRALIENAPDGIVLMNVDGSLKYASPSTEWIMGFGSDEVLGLNPFELTHPDDRDMVLEKLAELLRNPTYVPTIQYRFQKKNGEWRWIESTFSNLLAQPNVEAIIINFRDIHERKAAEEALTKSQALLTEAQRIGRIGHMEWNGRDQTLICSDELYDIFELPRGTGITQDTVAQMMLPGEQERVERLDMLAMQQQTDIEYEFGIRTSDGSIRWVHQMGKMTYDEHGMPLRMMAIIQDITERKKTEQTLSESRTRLEMALKGSKAGMWDWNVQTGATIFNERWAEIVGYALHELEPINIKIWDDLCHPDDLKRSTDLLQQHFSGETEFYACEVRMKHKNGSWVWVMDQGKVMEWDEQGNPVRMFGTHLDITRQKREELYTQAILRLTNASYATNKMDDLMRTMLDEAEALTDSTIGFFHFVDDDQNTINLQAWSTNTLLHVCTAEGQGQHYPVDQAGIWADTIRSGEPHIYNDFPSLIHQKGMPEGHAPISRMLSLPITRNNLVVAAMGVGNKPEHYTEEDLGILQRLAETVFDIIMRKRVEDELRTSEEKYRLLSEELEERVKQRTTEVRDLYEHAPTGYYSLNADGHVVAINQTALTWLGYVREEVLGASFESFVTRTSTAVFKEAFAELKKRGEMLNIECEMKRKDGSTFPALLNSVAILDAYGNYLQSRSTIFDHTERKHAEDALRFSRDQLSTANAALQKASRAKNEFLANMSHELRTPLNGILGMAEILLEEIRGPLNERQRKMVAVIESSGRHLLSLINDILDLSKIEAGKLAIHIEQIAVADICETSLVFIKEPAMKKGIKVEFDLDPQVVIVRADVRRLKQILINLLSNAVKFTPSKGQVTLQVRGDVEHQTLDFTVIDTGIGIDPEDLKRLFTPFTQVDSSLTRGHEGTGLGLALVMELVELHGGSVKVASDVGAGSTFTVCLPWHNDLEKRTPKTDTRSLERLASGQSSEQNQAQSLGKILLAEDMEMNIMIISDYLESLGYVIITAANGQQAIEGAQEHVPDLILMDIQMPVMDGLEATRRLRADARFVTVPIIAITALTMTGDRERCLEAGATDYISKPIKLKQLGEMIKLLLNTTD</sequence>
<dbReference type="FunFam" id="1.10.287.130:FF:000038">
    <property type="entry name" value="Sensory transduction histidine kinase"/>
    <property type="match status" value="1"/>
</dbReference>
<dbReference type="Pfam" id="PF00512">
    <property type="entry name" value="HisKA"/>
    <property type="match status" value="1"/>
</dbReference>
<feature type="coiled-coil region" evidence="15">
    <location>
        <begin position="7"/>
        <end position="34"/>
    </location>
</feature>
<dbReference type="SMART" id="SM00387">
    <property type="entry name" value="HATPase_c"/>
    <property type="match status" value="1"/>
</dbReference>
<feature type="region of interest" description="Disordered" evidence="16">
    <location>
        <begin position="1506"/>
        <end position="1526"/>
    </location>
</feature>
<dbReference type="CDD" id="cd00130">
    <property type="entry name" value="PAS"/>
    <property type="match status" value="6"/>
</dbReference>
<dbReference type="EC" id="2.7.13.3" evidence="4"/>
<feature type="coiled-coil region" evidence="15">
    <location>
        <begin position="1102"/>
        <end position="1129"/>
    </location>
</feature>
<keyword evidence="8" id="KW-0418">Kinase</keyword>
<keyword evidence="5 14" id="KW-0597">Phosphoprotein</keyword>
<keyword evidence="12" id="KW-0131">Cell cycle</keyword>
<dbReference type="InterPro" id="IPR052162">
    <property type="entry name" value="Sensor_kinase/Photoreceptor"/>
</dbReference>
<dbReference type="SUPFAM" id="SSF47384">
    <property type="entry name" value="Homodimeric domain of signal transducing histidine kinase"/>
    <property type="match status" value="1"/>
</dbReference>
<feature type="domain" description="PAS" evidence="19">
    <location>
        <begin position="1130"/>
        <end position="1200"/>
    </location>
</feature>
<feature type="domain" description="PAS" evidence="19">
    <location>
        <begin position="563"/>
        <end position="633"/>
    </location>
</feature>
<feature type="domain" description="PAC" evidence="20">
    <location>
        <begin position="508"/>
        <end position="562"/>
    </location>
</feature>
<comment type="similarity">
    <text evidence="3">In the N-terminal section; belongs to the phytochrome family.</text>
</comment>
<dbReference type="InterPro" id="IPR000700">
    <property type="entry name" value="PAS-assoc_C"/>
</dbReference>
<dbReference type="Gene3D" id="1.10.287.130">
    <property type="match status" value="1"/>
</dbReference>
<dbReference type="InterPro" id="IPR004358">
    <property type="entry name" value="Sig_transdc_His_kin-like_C"/>
</dbReference>
<dbReference type="InterPro" id="IPR001789">
    <property type="entry name" value="Sig_transdc_resp-reg_receiver"/>
</dbReference>
<dbReference type="InterPro" id="IPR005467">
    <property type="entry name" value="His_kinase_dom"/>
</dbReference>
<keyword evidence="7" id="KW-0547">Nucleotide-binding</keyword>
<feature type="domain" description="PAC" evidence="20">
    <location>
        <begin position="375"/>
        <end position="427"/>
    </location>
</feature>
<dbReference type="Gene3D" id="2.10.70.100">
    <property type="match status" value="2"/>
</dbReference>
<dbReference type="InterPro" id="IPR011006">
    <property type="entry name" value="CheY-like_superfamily"/>
</dbReference>
<evidence type="ECO:0000256" key="13">
    <source>
        <dbReference type="ARBA" id="ARBA00074306"/>
    </source>
</evidence>
<feature type="domain" description="PAS" evidence="19">
    <location>
        <begin position="302"/>
        <end position="372"/>
    </location>
</feature>
<keyword evidence="10" id="KW-0902">Two-component regulatory system</keyword>
<dbReference type="InterPro" id="IPR001610">
    <property type="entry name" value="PAC"/>
</dbReference>
<evidence type="ECO:0000259" key="20">
    <source>
        <dbReference type="PROSITE" id="PS50113"/>
    </source>
</evidence>
<dbReference type="SUPFAM" id="SSF52172">
    <property type="entry name" value="CheY-like"/>
    <property type="match status" value="1"/>
</dbReference>
<feature type="compositionally biased region" description="Basic and acidic residues" evidence="16">
    <location>
        <begin position="1506"/>
        <end position="1516"/>
    </location>
</feature>
<dbReference type="InterPro" id="IPR013656">
    <property type="entry name" value="PAS_4"/>
</dbReference>
<keyword evidence="15" id="KW-0175">Coiled coil</keyword>
<evidence type="ECO:0000256" key="11">
    <source>
        <dbReference type="ARBA" id="ARBA00023136"/>
    </source>
</evidence>
<dbReference type="Pfam" id="PF13188">
    <property type="entry name" value="PAS_8"/>
    <property type="match status" value="1"/>
</dbReference>
<comment type="subcellular location">
    <subcellularLocation>
        <location evidence="2">Membrane</location>
    </subcellularLocation>
</comment>
<dbReference type="Pfam" id="PF13185">
    <property type="entry name" value="GAF_2"/>
    <property type="match status" value="1"/>
</dbReference>
<evidence type="ECO:0000256" key="14">
    <source>
        <dbReference type="PROSITE-ProRule" id="PRU00169"/>
    </source>
</evidence>
<dbReference type="InterPro" id="IPR036890">
    <property type="entry name" value="HATPase_C_sf"/>
</dbReference>
<reference evidence="21 22" key="1">
    <citation type="submission" date="2016-05" db="EMBL/GenBank/DDBJ databases">
        <authorList>
            <person name="Lavstsen T."/>
            <person name="Jespersen J.S."/>
        </authorList>
    </citation>
    <scope>NUCLEOTIDE SEQUENCE [LARGE SCALE GENOMIC DNA]</scope>
    <source>
        <strain evidence="21 22">B7-9</strain>
    </source>
</reference>
<dbReference type="CDD" id="cd16922">
    <property type="entry name" value="HATPase_EvgS-ArcB-TorS-like"/>
    <property type="match status" value="1"/>
</dbReference>
<dbReference type="NCBIfam" id="TIGR00229">
    <property type="entry name" value="sensory_box"/>
    <property type="match status" value="7"/>
</dbReference>
<feature type="domain" description="PAC" evidence="20">
    <location>
        <begin position="1203"/>
        <end position="1255"/>
    </location>
</feature>
<evidence type="ECO:0000256" key="2">
    <source>
        <dbReference type="ARBA" id="ARBA00004370"/>
    </source>
</evidence>
<dbReference type="InterPro" id="IPR000014">
    <property type="entry name" value="PAS"/>
</dbReference>
<keyword evidence="9" id="KW-0067">ATP-binding</keyword>
<evidence type="ECO:0000313" key="21">
    <source>
        <dbReference type="EMBL" id="PDV99664.1"/>
    </source>
</evidence>
<dbReference type="SMART" id="SM00388">
    <property type="entry name" value="HisKA"/>
    <property type="match status" value="1"/>
</dbReference>
<proteinExistence type="inferred from homology"/>
<dbReference type="Pfam" id="PF13426">
    <property type="entry name" value="PAS_9"/>
    <property type="match status" value="1"/>
</dbReference>
<evidence type="ECO:0000259" key="17">
    <source>
        <dbReference type="PROSITE" id="PS50109"/>
    </source>
</evidence>
<feature type="domain" description="PAS" evidence="19">
    <location>
        <begin position="428"/>
        <end position="476"/>
    </location>
</feature>
<feature type="domain" description="Response regulatory" evidence="18">
    <location>
        <begin position="1534"/>
        <end position="1650"/>
    </location>
</feature>
<evidence type="ECO:0000259" key="19">
    <source>
        <dbReference type="PROSITE" id="PS50112"/>
    </source>
</evidence>
<dbReference type="InterPro" id="IPR036097">
    <property type="entry name" value="HisK_dim/P_sf"/>
</dbReference>
<dbReference type="PROSITE" id="PS50109">
    <property type="entry name" value="HIS_KIN"/>
    <property type="match status" value="1"/>
</dbReference>
<keyword evidence="6" id="KW-0808">Transferase</keyword>
<dbReference type="InterPro" id="IPR029016">
    <property type="entry name" value="GAF-like_dom_sf"/>
</dbReference>
<feature type="domain" description="PAC" evidence="20">
    <location>
        <begin position="893"/>
        <end position="946"/>
    </location>
</feature>
<dbReference type="FunFam" id="3.30.565.10:FF:000010">
    <property type="entry name" value="Sensor histidine kinase RcsC"/>
    <property type="match status" value="1"/>
</dbReference>